<keyword evidence="1" id="KW-1133">Transmembrane helix</keyword>
<evidence type="ECO:0000256" key="1">
    <source>
        <dbReference type="SAM" id="Phobius"/>
    </source>
</evidence>
<evidence type="ECO:0000313" key="2">
    <source>
        <dbReference type="EMBL" id="CAD8461794.1"/>
    </source>
</evidence>
<feature type="transmembrane region" description="Helical" evidence="1">
    <location>
        <begin position="59"/>
        <end position="80"/>
    </location>
</feature>
<reference evidence="2" key="1">
    <citation type="submission" date="2021-01" db="EMBL/GenBank/DDBJ databases">
        <authorList>
            <person name="Corre E."/>
            <person name="Pelletier E."/>
            <person name="Niang G."/>
            <person name="Scheremetjew M."/>
            <person name="Finn R."/>
            <person name="Kale V."/>
            <person name="Holt S."/>
            <person name="Cochrane G."/>
            <person name="Meng A."/>
            <person name="Brown T."/>
            <person name="Cohen L."/>
        </authorList>
    </citation>
    <scope>NUCLEOTIDE SEQUENCE</scope>
    <source>
        <strain evidence="2">CCMP2058</strain>
    </source>
</reference>
<sequence length="162" mass="18273">MEPRIKFSEAPTGDQWKAGALCGLNLVLALYLGAQLAKYNAMKVALPGLLGTMQQLQPAFLTYAIALNVIPIVRATYIALRNARIEVRNAKRRRWAALLEINPDVRDRVKDAKGYSKDLRKIDDSNLIYTTSEDIDTQLDDVELNDFDTRLAEIRRAGGKYY</sequence>
<dbReference type="AlphaFoldDB" id="A0A7S0H8B0"/>
<keyword evidence="1" id="KW-0812">Transmembrane</keyword>
<dbReference type="InterPro" id="IPR044200">
    <property type="entry name" value="At5g03900-like"/>
</dbReference>
<name>A0A7S0H8B0_9EUKA</name>
<dbReference type="PANTHER" id="PTHR47380">
    <property type="entry name" value="OS02G0533000 PROTEIN"/>
    <property type="match status" value="1"/>
</dbReference>
<feature type="transmembrane region" description="Helical" evidence="1">
    <location>
        <begin position="20"/>
        <end position="39"/>
    </location>
</feature>
<keyword evidence="1" id="KW-0472">Membrane</keyword>
<dbReference type="PANTHER" id="PTHR47380:SF4">
    <property type="entry name" value="OS02G0533000 PROTEIN"/>
    <property type="match status" value="1"/>
</dbReference>
<accession>A0A7S0H8B0</accession>
<gene>
    <name evidence="2" type="ORF">LAMO00422_LOCUS20754</name>
</gene>
<proteinExistence type="predicted"/>
<dbReference type="EMBL" id="HBEM01030465">
    <property type="protein sequence ID" value="CAD8461794.1"/>
    <property type="molecule type" value="Transcribed_RNA"/>
</dbReference>
<organism evidence="2">
    <name type="scientific">Amorphochlora amoebiformis</name>
    <dbReference type="NCBI Taxonomy" id="1561963"/>
    <lineage>
        <taxon>Eukaryota</taxon>
        <taxon>Sar</taxon>
        <taxon>Rhizaria</taxon>
        <taxon>Cercozoa</taxon>
        <taxon>Chlorarachniophyceae</taxon>
        <taxon>Amorphochlora</taxon>
    </lineage>
</organism>
<protein>
    <submittedName>
        <fullName evidence="2">Uncharacterized protein</fullName>
    </submittedName>
</protein>